<gene>
    <name evidence="2" type="ORF">Tcan_13188</name>
</gene>
<reference evidence="2 3" key="1">
    <citation type="submission" date="2014-11" db="EMBL/GenBank/DDBJ databases">
        <title>Genetic blueprint of the zoonotic pathogen Toxocara canis.</title>
        <authorList>
            <person name="Zhu X.-Q."/>
            <person name="Korhonen P.K."/>
            <person name="Cai H."/>
            <person name="Young N.D."/>
            <person name="Nejsum P."/>
            <person name="von Samson-Himmelstjerna G."/>
            <person name="Boag P.R."/>
            <person name="Tan P."/>
            <person name="Li Q."/>
            <person name="Min J."/>
            <person name="Yang Y."/>
            <person name="Wang X."/>
            <person name="Fang X."/>
            <person name="Hall R.S."/>
            <person name="Hofmann A."/>
            <person name="Sternberg P.W."/>
            <person name="Jex A.R."/>
            <person name="Gasser R.B."/>
        </authorList>
    </citation>
    <scope>NUCLEOTIDE SEQUENCE [LARGE SCALE GENOMIC DNA]</scope>
    <source>
        <strain evidence="2">PN_DK_2014</strain>
    </source>
</reference>
<organism evidence="2 3">
    <name type="scientific">Toxocara canis</name>
    <name type="common">Canine roundworm</name>
    <dbReference type="NCBI Taxonomy" id="6265"/>
    <lineage>
        <taxon>Eukaryota</taxon>
        <taxon>Metazoa</taxon>
        <taxon>Ecdysozoa</taxon>
        <taxon>Nematoda</taxon>
        <taxon>Chromadorea</taxon>
        <taxon>Rhabditida</taxon>
        <taxon>Spirurina</taxon>
        <taxon>Ascaridomorpha</taxon>
        <taxon>Ascaridoidea</taxon>
        <taxon>Toxocaridae</taxon>
        <taxon>Toxocara</taxon>
    </lineage>
</organism>
<dbReference type="EMBL" id="JPKZ01000158">
    <property type="protein sequence ID" value="KHN88906.1"/>
    <property type="molecule type" value="Genomic_DNA"/>
</dbReference>
<protein>
    <submittedName>
        <fullName evidence="2">Uncharacterized protein</fullName>
    </submittedName>
</protein>
<name>A0A0B2VZD0_TOXCA</name>
<accession>A0A0B2VZD0</accession>
<evidence type="ECO:0000313" key="2">
    <source>
        <dbReference type="EMBL" id="KHN88906.1"/>
    </source>
</evidence>
<dbReference type="AlphaFoldDB" id="A0A0B2VZD0"/>
<proteinExistence type="predicted"/>
<feature type="region of interest" description="Disordered" evidence="1">
    <location>
        <begin position="58"/>
        <end position="77"/>
    </location>
</feature>
<evidence type="ECO:0000313" key="3">
    <source>
        <dbReference type="Proteomes" id="UP000031036"/>
    </source>
</evidence>
<dbReference type="Proteomes" id="UP000031036">
    <property type="component" value="Unassembled WGS sequence"/>
</dbReference>
<comment type="caution">
    <text evidence="2">The sequence shown here is derived from an EMBL/GenBank/DDBJ whole genome shotgun (WGS) entry which is preliminary data.</text>
</comment>
<sequence length="77" mass="9098">MLIYNLLEWVMINRFSDVVLNSFWPGGSHKTVVVKRRRRAPNKRHKTVEETFVAHMTTPKQRHSFEQSQIPYATDGK</sequence>
<evidence type="ECO:0000256" key="1">
    <source>
        <dbReference type="SAM" id="MobiDB-lite"/>
    </source>
</evidence>
<keyword evidence="3" id="KW-1185">Reference proteome</keyword>